<comment type="subcellular location">
    <subcellularLocation>
        <location evidence="1">Membrane</location>
        <topology evidence="1">Peripheral membrane protein</topology>
    </subcellularLocation>
</comment>
<feature type="compositionally biased region" description="Low complexity" evidence="6">
    <location>
        <begin position="169"/>
        <end position="186"/>
    </location>
</feature>
<evidence type="ECO:0000256" key="4">
    <source>
        <dbReference type="ARBA" id="ARBA00023136"/>
    </source>
</evidence>
<name>A0A8C2XQH1_CYCLU</name>
<feature type="compositionally biased region" description="Polar residues" evidence="6">
    <location>
        <begin position="564"/>
        <end position="573"/>
    </location>
</feature>
<dbReference type="Gene3D" id="2.30.30.40">
    <property type="entry name" value="SH3 Domains"/>
    <property type="match status" value="5"/>
</dbReference>
<evidence type="ECO:0000313" key="8">
    <source>
        <dbReference type="Ensembl" id="ENSCLMP00005020938.1"/>
    </source>
</evidence>
<feature type="region of interest" description="Disordered" evidence="6">
    <location>
        <begin position="51"/>
        <end position="83"/>
    </location>
</feature>
<proteinExistence type="predicted"/>
<evidence type="ECO:0000256" key="2">
    <source>
        <dbReference type="ARBA" id="ARBA00022443"/>
    </source>
</evidence>
<feature type="compositionally biased region" description="Basic and acidic residues" evidence="6">
    <location>
        <begin position="60"/>
        <end position="78"/>
    </location>
</feature>
<sequence>MCRGKTAAVPQTPLPERPHSSSSDWPSKHRRAETGPSLSLLATVGVWRLASSRSSRSHTRWREDPCDHPERTKPDHLHLSQRPLSLRAAIKRTRTNSQGDHTRERRRPEITIISAEPLVSNSWFSGNSVVFPHPPQSGWSAGIQAVPQPPPSYDQVIQEKTQEEHIVKPTAAPRRTTCTTTSATQTDPVGEDTGAAAAPQSAGKRPAGKKPQKPPRPSLSKPVDREPVGTNTPVSINTEDQSDAESDVKQPDQSGSSCIRSVTVHWDILSSSPDSEHSRRPVPLPRTKPPKPAITEEVKVQTLVKLSEHCDRIQSDPEVVSSNKYLKELLEVFSTDNECAENGTNANQSDESSRGEDAGGEMNANHSQRNIRARIQAFETQVSTEEGNAVELAKPEPAPRKPINKPTVAAKPSVALRPQLNQSVDDDYQNVSIANIPQIPSPAPRPLPPRKSVELPVKEELETLFRKTSIPKRPGLSVLTRANSIHEEDTPPVPLTPPVKPFKEPLKPNLNINNHNSVSVTENVYVDSPLNPIQVKPLRNVDSNGGSLPRQSMTRRPTTIRVPSKTSSLSDNFEVSAPPLPAQKPIGLLNSSVNPTQSQTPTFPHQEFIPVRPEPSLPPRRLKSSNTLPPRPHPAKTGPGKPPTPSLQAIGRSQSAHWEASPIPQTQKPHRKGPVLPPRPKPGHRLYNKYILQLPHGIASFDYNGSNTGELSFQKNEVLLLLDEIDHNTFECQVGDTRGRVHKSHMVVITPLASVSHMPPPQDADSGGTGSELEVQAIHDFTPVGEGELGLRAGDVATMVEQVDSDWYRGTCKGSTGFFPTNYVKVLSNSPKPLPKRKARPPSAAVSGPRCVAKFDFAGENDEELTFSEGDVIQLMAFVGQDWARGKIGVSSGIFPLNFVEVIEDLPPAPSQQKRQSIGIPLPGMAASPSTHLEVAKPAQASPSGVEWAVARYDYAGNSDGDLGFQQGDRILISRHIDAEWSCGRLNGSEGLFPRAFVESSAGQQSDNQQSGAAAGSRGRAMFNFTAECEEELSLQVGDIVTGLEPVDEEWFLGDLRGKRALVPRNYVQVLE</sequence>
<dbReference type="GeneID" id="117736070"/>
<keyword evidence="4" id="KW-0472">Membrane</keyword>
<reference evidence="8" key="1">
    <citation type="submission" date="2025-08" db="UniProtKB">
        <authorList>
            <consortium name="Ensembl"/>
        </authorList>
    </citation>
    <scope>IDENTIFICATION</scope>
</reference>
<evidence type="ECO:0000256" key="3">
    <source>
        <dbReference type="ARBA" id="ARBA00023054"/>
    </source>
</evidence>
<protein>
    <submittedName>
        <fullName evidence="8">SH3 domain containing 19</fullName>
    </submittedName>
</protein>
<feature type="compositionally biased region" description="Polar residues" evidence="6">
    <location>
        <begin position="541"/>
        <end position="557"/>
    </location>
</feature>
<dbReference type="Pfam" id="PF00018">
    <property type="entry name" value="SH3_1"/>
    <property type="match status" value="2"/>
</dbReference>
<gene>
    <name evidence="8" type="primary">sh3d19</name>
</gene>
<feature type="region of interest" description="Disordered" evidence="6">
    <location>
        <begin position="536"/>
        <end position="683"/>
    </location>
</feature>
<feature type="region of interest" description="Disordered" evidence="6">
    <location>
        <begin position="1"/>
        <end position="37"/>
    </location>
</feature>
<feature type="domain" description="SH3" evidence="7">
    <location>
        <begin position="846"/>
        <end position="905"/>
    </location>
</feature>
<evidence type="ECO:0000256" key="5">
    <source>
        <dbReference type="PROSITE-ProRule" id="PRU00192"/>
    </source>
</evidence>
<feature type="domain" description="SH3" evidence="7">
    <location>
        <begin position="1014"/>
        <end position="1072"/>
    </location>
</feature>
<evidence type="ECO:0000313" key="9">
    <source>
        <dbReference type="Proteomes" id="UP000694565"/>
    </source>
</evidence>
<evidence type="ECO:0000256" key="1">
    <source>
        <dbReference type="ARBA" id="ARBA00004170"/>
    </source>
</evidence>
<dbReference type="Pfam" id="PF14604">
    <property type="entry name" value="SH3_9"/>
    <property type="match status" value="2"/>
</dbReference>
<keyword evidence="3" id="KW-0175">Coiled coil</keyword>
<reference evidence="8" key="2">
    <citation type="submission" date="2025-09" db="UniProtKB">
        <authorList>
            <consortium name="Ensembl"/>
        </authorList>
    </citation>
    <scope>IDENTIFICATION</scope>
</reference>
<dbReference type="SUPFAM" id="SSF50044">
    <property type="entry name" value="SH3-domain"/>
    <property type="match status" value="5"/>
</dbReference>
<organism evidence="8 9">
    <name type="scientific">Cyclopterus lumpus</name>
    <name type="common">Lumpsucker</name>
    <dbReference type="NCBI Taxonomy" id="8103"/>
    <lineage>
        <taxon>Eukaryota</taxon>
        <taxon>Metazoa</taxon>
        <taxon>Chordata</taxon>
        <taxon>Craniata</taxon>
        <taxon>Vertebrata</taxon>
        <taxon>Euteleostomi</taxon>
        <taxon>Actinopterygii</taxon>
        <taxon>Neopterygii</taxon>
        <taxon>Teleostei</taxon>
        <taxon>Neoteleostei</taxon>
        <taxon>Acanthomorphata</taxon>
        <taxon>Eupercaria</taxon>
        <taxon>Perciformes</taxon>
        <taxon>Cottioidei</taxon>
        <taxon>Cottales</taxon>
        <taxon>Cyclopteridae</taxon>
        <taxon>Cyclopterus</taxon>
    </lineage>
</organism>
<dbReference type="AlphaFoldDB" id="A0A8C2XQH1"/>
<feature type="compositionally biased region" description="Polar residues" evidence="6">
    <location>
        <begin position="229"/>
        <end position="239"/>
    </location>
</feature>
<dbReference type="PANTHER" id="PTHR14167">
    <property type="entry name" value="SH3 DOMAIN-CONTAINING"/>
    <property type="match status" value="1"/>
</dbReference>
<dbReference type="Proteomes" id="UP000694565">
    <property type="component" value="Unplaced"/>
</dbReference>
<dbReference type="InterPro" id="IPR050384">
    <property type="entry name" value="Endophilin_SH3RF"/>
</dbReference>
<feature type="region of interest" description="Disordered" evidence="6">
    <location>
        <begin position="337"/>
        <end position="365"/>
    </location>
</feature>
<dbReference type="InterPro" id="IPR036028">
    <property type="entry name" value="SH3-like_dom_sf"/>
</dbReference>
<dbReference type="Ensembl" id="ENSCLMT00005021998.1">
    <property type="protein sequence ID" value="ENSCLMP00005020938.1"/>
    <property type="gene ID" value="ENSCLMG00005010489.1"/>
</dbReference>
<dbReference type="OrthoDB" id="27823at2759"/>
<keyword evidence="9" id="KW-1185">Reference proteome</keyword>
<dbReference type="InterPro" id="IPR001452">
    <property type="entry name" value="SH3_domain"/>
</dbReference>
<dbReference type="SMART" id="SM00326">
    <property type="entry name" value="SH3"/>
    <property type="match status" value="5"/>
</dbReference>
<feature type="domain" description="SH3" evidence="7">
    <location>
        <begin position="770"/>
        <end position="829"/>
    </location>
</feature>
<accession>A0A8C2XQH1</accession>
<dbReference type="Pfam" id="PF07653">
    <property type="entry name" value="SH3_2"/>
    <property type="match status" value="1"/>
</dbReference>
<evidence type="ECO:0000259" key="7">
    <source>
        <dbReference type="PROSITE" id="PS50002"/>
    </source>
</evidence>
<keyword evidence="2 5" id="KW-0728">SH3 domain</keyword>
<feature type="region of interest" description="Disordered" evidence="6">
    <location>
        <begin position="163"/>
        <end position="296"/>
    </location>
</feature>
<dbReference type="KEGG" id="clum:117736070"/>
<feature type="compositionally biased region" description="Polar residues" evidence="6">
    <location>
        <begin position="589"/>
        <end position="603"/>
    </location>
</feature>
<feature type="compositionally biased region" description="Polar residues" evidence="6">
    <location>
        <begin position="251"/>
        <end position="260"/>
    </location>
</feature>
<feature type="compositionally biased region" description="Pro residues" evidence="6">
    <location>
        <begin position="282"/>
        <end position="292"/>
    </location>
</feature>
<feature type="region of interest" description="Disordered" evidence="6">
    <location>
        <begin position="383"/>
        <end position="406"/>
    </location>
</feature>
<feature type="domain" description="SH3" evidence="7">
    <location>
        <begin position="944"/>
        <end position="1003"/>
    </location>
</feature>
<feature type="compositionally biased region" description="Polar residues" evidence="6">
    <location>
        <begin position="337"/>
        <end position="350"/>
    </location>
</feature>
<dbReference type="PROSITE" id="PS50002">
    <property type="entry name" value="SH3"/>
    <property type="match status" value="5"/>
</dbReference>
<dbReference type="RefSeq" id="XP_034397004.1">
    <property type="nucleotide sequence ID" value="XM_034541113.1"/>
</dbReference>
<dbReference type="PRINTS" id="PR00499">
    <property type="entry name" value="P67PHOX"/>
</dbReference>
<evidence type="ECO:0000256" key="6">
    <source>
        <dbReference type="SAM" id="MobiDB-lite"/>
    </source>
</evidence>
<feature type="domain" description="SH3" evidence="7">
    <location>
        <begin position="692"/>
        <end position="751"/>
    </location>
</feature>
<dbReference type="GeneTree" id="ENSGT00940000155694"/>
<dbReference type="CTD" id="152503"/>
<dbReference type="PANTHER" id="PTHR14167:SF81">
    <property type="entry name" value="ENDOPHILIN-A"/>
    <property type="match status" value="1"/>
</dbReference>